<feature type="transmembrane region" description="Helical" evidence="7">
    <location>
        <begin position="205"/>
        <end position="224"/>
    </location>
</feature>
<evidence type="ECO:0000256" key="6">
    <source>
        <dbReference type="SAM" id="MobiDB-lite"/>
    </source>
</evidence>
<comment type="subcellular location">
    <subcellularLocation>
        <location evidence="1">Cell membrane</location>
        <topology evidence="1">Multi-pass membrane protein</topology>
    </subcellularLocation>
</comment>
<evidence type="ECO:0000256" key="2">
    <source>
        <dbReference type="ARBA" id="ARBA00022475"/>
    </source>
</evidence>
<feature type="transmembrane region" description="Helical" evidence="7">
    <location>
        <begin position="165"/>
        <end position="185"/>
    </location>
</feature>
<feature type="transmembrane region" description="Helical" evidence="7">
    <location>
        <begin position="236"/>
        <end position="261"/>
    </location>
</feature>
<feature type="transmembrane region" description="Helical" evidence="7">
    <location>
        <begin position="281"/>
        <end position="304"/>
    </location>
</feature>
<feature type="transmembrane region" description="Helical" evidence="7">
    <location>
        <begin position="130"/>
        <end position="153"/>
    </location>
</feature>
<dbReference type="PANTHER" id="PTHR42770:SF13">
    <property type="entry name" value="L-METHIONINE_BRANCHED-CHAIN AMINO ACID EXPORTER YJEH"/>
    <property type="match status" value="1"/>
</dbReference>
<protein>
    <submittedName>
        <fullName evidence="8">Amino acid permease-associated protein</fullName>
    </submittedName>
</protein>
<dbReference type="Proteomes" id="UP000077701">
    <property type="component" value="Unassembled WGS sequence"/>
</dbReference>
<evidence type="ECO:0000256" key="5">
    <source>
        <dbReference type="ARBA" id="ARBA00023136"/>
    </source>
</evidence>
<sequence>MPETSATRVAGARGTGGAGPGGRLGPGQGTALLLGAVLGPGVLALPHLAAAAAGPASIVAWAALLALSAPVALTFAALGGRFPDGGGVAAFAARAFGARTAAVTGWWFYFAVPVGVPAGALIGAEYVSSALGLGAGGTLAVTCGLLAAAFAANHAGLRFSGGLQLLLAVLLVALLVAAVAAALPAVRPGNFTPFAPHGPEGVARAAGVLFFAFVGWEAASHLSAEFADPRRHLPRATVLTLAVVGVLYTGLAVSVIGVLGGRAAVSPVPLALLLEHGAGSLAGPVTAGAALLLSFGAINTYVAGGARLGAALARDGALPAWLAGGAGPARVGHGADSARVGHGADSARVGHDADPGRVPHRSLLLLAVLSGAVTAAVAGSGLGLDPLMRATSACLAAVTAVGVAAATRLLSGAGRRTAAVATVLTLALLAACGPYLLVPLVLAAGAAAAGRVRVRSSAAGRGPGWPGG</sequence>
<evidence type="ECO:0000256" key="7">
    <source>
        <dbReference type="SAM" id="Phobius"/>
    </source>
</evidence>
<feature type="region of interest" description="Disordered" evidence="6">
    <location>
        <begin position="1"/>
        <end position="24"/>
    </location>
</feature>
<evidence type="ECO:0000256" key="4">
    <source>
        <dbReference type="ARBA" id="ARBA00022989"/>
    </source>
</evidence>
<keyword evidence="9" id="KW-1185">Reference proteome</keyword>
<feature type="transmembrane region" description="Helical" evidence="7">
    <location>
        <begin position="390"/>
        <end position="410"/>
    </location>
</feature>
<feature type="transmembrane region" description="Helical" evidence="7">
    <location>
        <begin position="363"/>
        <end position="384"/>
    </location>
</feature>
<comment type="caution">
    <text evidence="8">The sequence shown here is derived from an EMBL/GenBank/DDBJ whole genome shotgun (WGS) entry which is preliminary data.</text>
</comment>
<gene>
    <name evidence="8" type="ORF">PS9374_04990</name>
</gene>
<dbReference type="STRING" id="161355.PS9374_04990"/>
<dbReference type="GO" id="GO:0022857">
    <property type="term" value="F:transmembrane transporter activity"/>
    <property type="evidence" value="ECO:0007669"/>
    <property type="project" value="InterPro"/>
</dbReference>
<proteinExistence type="predicted"/>
<keyword evidence="2" id="KW-1003">Cell membrane</keyword>
<keyword evidence="5 7" id="KW-0472">Membrane</keyword>
<dbReference type="AlphaFoldDB" id="A0A161LNK7"/>
<keyword evidence="3 7" id="KW-0812">Transmembrane</keyword>
<keyword evidence="4 7" id="KW-1133">Transmembrane helix</keyword>
<accession>A0A161LNK7</accession>
<organism evidence="8 9">
    <name type="scientific">Planomonospora sphaerica</name>
    <dbReference type="NCBI Taxonomy" id="161355"/>
    <lineage>
        <taxon>Bacteria</taxon>
        <taxon>Bacillati</taxon>
        <taxon>Actinomycetota</taxon>
        <taxon>Actinomycetes</taxon>
        <taxon>Streptosporangiales</taxon>
        <taxon>Streptosporangiaceae</taxon>
        <taxon>Planomonospora</taxon>
    </lineage>
</organism>
<reference evidence="9" key="2">
    <citation type="submission" date="2016-04" db="EMBL/GenBank/DDBJ databases">
        <title>Planomonospora sphaerica JCM9374 whole genome shotgun sequence.</title>
        <authorList>
            <person name="Suzuki T."/>
            <person name="Dohra H."/>
            <person name="Kodani S."/>
        </authorList>
    </citation>
    <scope>NUCLEOTIDE SEQUENCE [LARGE SCALE GENOMIC DNA]</scope>
    <source>
        <strain evidence="9">JCM 9374</strain>
    </source>
</reference>
<evidence type="ECO:0000313" key="9">
    <source>
        <dbReference type="Proteomes" id="UP000077701"/>
    </source>
</evidence>
<feature type="transmembrane region" description="Helical" evidence="7">
    <location>
        <begin position="417"/>
        <end position="437"/>
    </location>
</feature>
<evidence type="ECO:0000256" key="3">
    <source>
        <dbReference type="ARBA" id="ARBA00022692"/>
    </source>
</evidence>
<dbReference type="PANTHER" id="PTHR42770">
    <property type="entry name" value="AMINO ACID TRANSPORTER-RELATED"/>
    <property type="match status" value="1"/>
</dbReference>
<name>A0A161LNK7_9ACTN</name>
<dbReference type="Gene3D" id="1.20.1740.10">
    <property type="entry name" value="Amino acid/polyamine transporter I"/>
    <property type="match status" value="1"/>
</dbReference>
<feature type="compositionally biased region" description="Gly residues" evidence="6">
    <location>
        <begin position="13"/>
        <end position="24"/>
    </location>
</feature>
<feature type="transmembrane region" description="Helical" evidence="7">
    <location>
        <begin position="58"/>
        <end position="79"/>
    </location>
</feature>
<evidence type="ECO:0000313" key="8">
    <source>
        <dbReference type="EMBL" id="GAT69315.1"/>
    </source>
</evidence>
<dbReference type="Pfam" id="PF13520">
    <property type="entry name" value="AA_permease_2"/>
    <property type="match status" value="1"/>
</dbReference>
<dbReference type="InterPro" id="IPR050367">
    <property type="entry name" value="APC_superfamily"/>
</dbReference>
<dbReference type="EMBL" id="BDCX01000013">
    <property type="protein sequence ID" value="GAT69315.1"/>
    <property type="molecule type" value="Genomic_DNA"/>
</dbReference>
<dbReference type="GO" id="GO:0005886">
    <property type="term" value="C:plasma membrane"/>
    <property type="evidence" value="ECO:0007669"/>
    <property type="project" value="UniProtKB-SubCell"/>
</dbReference>
<dbReference type="InterPro" id="IPR002293">
    <property type="entry name" value="AA/rel_permease1"/>
</dbReference>
<evidence type="ECO:0000256" key="1">
    <source>
        <dbReference type="ARBA" id="ARBA00004651"/>
    </source>
</evidence>
<feature type="transmembrane region" description="Helical" evidence="7">
    <location>
        <begin position="31"/>
        <end position="52"/>
    </location>
</feature>
<reference evidence="8 9" key="1">
    <citation type="journal article" date="2016" name="Genome Announc.">
        <title>Draft Genome Sequence of Planomonospora sphaerica JCM9374, a Rare Actinomycete.</title>
        <authorList>
            <person name="Dohra H."/>
            <person name="Suzuki T."/>
            <person name="Inoue Y."/>
            <person name="Kodani S."/>
        </authorList>
    </citation>
    <scope>NUCLEOTIDE SEQUENCE [LARGE SCALE GENOMIC DNA]</scope>
    <source>
        <strain evidence="8 9">JCM 9374</strain>
    </source>
</reference>